<evidence type="ECO:0000259" key="1">
    <source>
        <dbReference type="Pfam" id="PF00144"/>
    </source>
</evidence>
<dbReference type="InterPro" id="IPR012338">
    <property type="entry name" value="Beta-lactam/transpept-like"/>
</dbReference>
<dbReference type="EMBL" id="PSNW01000002">
    <property type="protein sequence ID" value="PPE75057.1"/>
    <property type="molecule type" value="Genomic_DNA"/>
</dbReference>
<dbReference type="Gene3D" id="3.40.710.10">
    <property type="entry name" value="DD-peptidase/beta-lactamase superfamily"/>
    <property type="match status" value="1"/>
</dbReference>
<evidence type="ECO:0000313" key="3">
    <source>
        <dbReference type="Proteomes" id="UP000238220"/>
    </source>
</evidence>
<evidence type="ECO:0000313" key="2">
    <source>
        <dbReference type="EMBL" id="PPE75057.1"/>
    </source>
</evidence>
<dbReference type="PROSITE" id="PS51257">
    <property type="entry name" value="PROKAR_LIPOPROTEIN"/>
    <property type="match status" value="1"/>
</dbReference>
<dbReference type="InterPro" id="IPR050789">
    <property type="entry name" value="Diverse_Enzym_Activities"/>
</dbReference>
<reference evidence="2 3" key="1">
    <citation type="submission" date="2018-02" db="EMBL/GenBank/DDBJ databases">
        <title>Genome sequencing of Solimonas sp. HR-BB.</title>
        <authorList>
            <person name="Lee Y."/>
            <person name="Jeon C.O."/>
        </authorList>
    </citation>
    <scope>NUCLEOTIDE SEQUENCE [LARGE SCALE GENOMIC DNA]</scope>
    <source>
        <strain evidence="2 3">HR-BB</strain>
    </source>
</reference>
<name>A0A2S5TJC4_9GAMM</name>
<dbReference type="InterPro" id="IPR001466">
    <property type="entry name" value="Beta-lactam-related"/>
</dbReference>
<dbReference type="Pfam" id="PF00144">
    <property type="entry name" value="Beta-lactamase"/>
    <property type="match status" value="1"/>
</dbReference>
<comment type="caution">
    <text evidence="2">The sequence shown here is derived from an EMBL/GenBank/DDBJ whole genome shotgun (WGS) entry which is preliminary data.</text>
</comment>
<dbReference type="Proteomes" id="UP000238220">
    <property type="component" value="Unassembled WGS sequence"/>
</dbReference>
<gene>
    <name evidence="2" type="ORF">C3942_05115</name>
</gene>
<sequence>MTSVRDFARGSLLAAAALLSACSLEGSDEYRHREYDWTQLAQALDSAVGESETQLRGYSFVLNVDGRREFSRAGGDMTLDTAIPIASAAKAPAAAALLTLEREGRVDLDVPVSQYIGDAVTWPPAKAAITLRMLLNHTSGLPTTSPCLDETNMLTLQQCVAEIAQAPLDFLPGTQFGYSAAGYQVAGLVAEQVTGQSWNTLFRERVAAPLGMASFSYGEMSNPRVAGGAVSNAADYIRFSQAILGGGAPLLSKAQGQALRQSQVSGLPVYFTPALPDARLEGYSLGWWISAPANHPGSNGPETSDPGLLGSTPWIDYGKNYTAVLLITGTPEKGLSMWTAAREKVLAELNRE</sequence>
<dbReference type="AlphaFoldDB" id="A0A2S5TJC4"/>
<dbReference type="OrthoDB" id="5965564at2"/>
<dbReference type="PANTHER" id="PTHR43283">
    <property type="entry name" value="BETA-LACTAMASE-RELATED"/>
    <property type="match status" value="1"/>
</dbReference>
<protein>
    <recommendedName>
        <fullName evidence="1">Beta-lactamase-related domain-containing protein</fullName>
    </recommendedName>
</protein>
<keyword evidence="3" id="KW-1185">Reference proteome</keyword>
<organism evidence="2 3">
    <name type="scientific">Solimonas fluminis</name>
    <dbReference type="NCBI Taxonomy" id="2086571"/>
    <lineage>
        <taxon>Bacteria</taxon>
        <taxon>Pseudomonadati</taxon>
        <taxon>Pseudomonadota</taxon>
        <taxon>Gammaproteobacteria</taxon>
        <taxon>Nevskiales</taxon>
        <taxon>Nevskiaceae</taxon>
        <taxon>Solimonas</taxon>
    </lineage>
</organism>
<proteinExistence type="predicted"/>
<feature type="domain" description="Beta-lactamase-related" evidence="1">
    <location>
        <begin position="52"/>
        <end position="343"/>
    </location>
</feature>
<dbReference type="SUPFAM" id="SSF56601">
    <property type="entry name" value="beta-lactamase/transpeptidase-like"/>
    <property type="match status" value="1"/>
</dbReference>
<accession>A0A2S5TJC4</accession>
<dbReference type="RefSeq" id="WP_104229283.1">
    <property type="nucleotide sequence ID" value="NZ_PSNW01000002.1"/>
</dbReference>